<dbReference type="GO" id="GO:0005262">
    <property type="term" value="F:calcium channel activity"/>
    <property type="evidence" value="ECO:0007669"/>
    <property type="project" value="TreeGrafter"/>
</dbReference>
<dbReference type="InterPro" id="IPR044880">
    <property type="entry name" value="NCX_ion-bd_dom_sf"/>
</dbReference>
<dbReference type="Gene3D" id="1.20.1420.30">
    <property type="entry name" value="NCX, central ion-binding region"/>
    <property type="match status" value="2"/>
</dbReference>
<dbReference type="PANTHER" id="PTHR10846:SF8">
    <property type="entry name" value="INNER MEMBRANE PROTEIN YRBG"/>
    <property type="match status" value="1"/>
</dbReference>
<evidence type="ECO:0000256" key="3">
    <source>
        <dbReference type="ARBA" id="ARBA00022989"/>
    </source>
</evidence>
<dbReference type="AlphaFoldDB" id="A0A7W6HC30"/>
<evidence type="ECO:0000256" key="1">
    <source>
        <dbReference type="ARBA" id="ARBA00004141"/>
    </source>
</evidence>
<name>A0A7W6HC30_9HYPH</name>
<organism evidence="7 8">
    <name type="scientific">Aurantimonas endophytica</name>
    <dbReference type="NCBI Taxonomy" id="1522175"/>
    <lineage>
        <taxon>Bacteria</taxon>
        <taxon>Pseudomonadati</taxon>
        <taxon>Pseudomonadota</taxon>
        <taxon>Alphaproteobacteria</taxon>
        <taxon>Hyphomicrobiales</taxon>
        <taxon>Aurantimonadaceae</taxon>
        <taxon>Aurantimonas</taxon>
    </lineage>
</organism>
<evidence type="ECO:0000256" key="2">
    <source>
        <dbReference type="ARBA" id="ARBA00022692"/>
    </source>
</evidence>
<feature type="transmembrane region" description="Helical" evidence="5">
    <location>
        <begin position="6"/>
        <end position="25"/>
    </location>
</feature>
<dbReference type="InterPro" id="IPR004481">
    <property type="entry name" value="K/Na/Ca-exchanger"/>
</dbReference>
<proteinExistence type="predicted"/>
<gene>
    <name evidence="7" type="ORF">GGR03_001458</name>
</gene>
<feature type="transmembrane region" description="Helical" evidence="5">
    <location>
        <begin position="107"/>
        <end position="123"/>
    </location>
</feature>
<feature type="transmembrane region" description="Helical" evidence="5">
    <location>
        <begin position="129"/>
        <end position="148"/>
    </location>
</feature>
<evidence type="ECO:0000256" key="5">
    <source>
        <dbReference type="SAM" id="Phobius"/>
    </source>
</evidence>
<dbReference type="RefSeq" id="WP_252920083.1">
    <property type="nucleotide sequence ID" value="NZ_JAAAMM010000001.1"/>
</dbReference>
<feature type="transmembrane region" description="Helical" evidence="5">
    <location>
        <begin position="278"/>
        <end position="299"/>
    </location>
</feature>
<feature type="transmembrane region" description="Helical" evidence="5">
    <location>
        <begin position="306"/>
        <end position="324"/>
    </location>
</feature>
<feature type="transmembrane region" description="Helical" evidence="5">
    <location>
        <begin position="76"/>
        <end position="95"/>
    </location>
</feature>
<sequence>MLLTWDWVYLAVGAVLLFGGGEFLVRGSVSIADRFGISKLVVGLVIVGFGTSAPELLVSIQAALGGSPDISVGNVVGSNIANVLLIVGVAALIAPVANSDPAIRRDLVVMVLASIGVTAIFFTGEISRLTGVAMLAALALYLGVTYALEARRVKAANGDAGAIEKSEYAEEQAQKPMSLFLAIVAALLGLVLLVVGARLMVNGAVGIARGFGISEAVIGVTVVAIGTSLPELATAIIASWRRHAEVVLANVVGSNIFNLLCILSITAIIAPIGVAHRFAVLDGPLMTAIAIATLIYLFAFRSIGRWTGALLLALYAGYMGMQAVA</sequence>
<keyword evidence="4 5" id="KW-0472">Membrane</keyword>
<protein>
    <submittedName>
        <fullName evidence="7">Cation:H+ antiporter</fullName>
    </submittedName>
</protein>
<dbReference type="NCBIfam" id="TIGR00367">
    <property type="entry name" value="calcium/sodium antiporter"/>
    <property type="match status" value="1"/>
</dbReference>
<feature type="domain" description="Sodium/calcium exchanger membrane region" evidence="6">
    <location>
        <begin position="7"/>
        <end position="145"/>
    </location>
</feature>
<dbReference type="GO" id="GO:0008273">
    <property type="term" value="F:calcium, potassium:sodium antiporter activity"/>
    <property type="evidence" value="ECO:0007669"/>
    <property type="project" value="TreeGrafter"/>
</dbReference>
<keyword evidence="8" id="KW-1185">Reference proteome</keyword>
<feature type="transmembrane region" description="Helical" evidence="5">
    <location>
        <begin position="216"/>
        <end position="240"/>
    </location>
</feature>
<dbReference type="GO" id="GO:0006874">
    <property type="term" value="P:intracellular calcium ion homeostasis"/>
    <property type="evidence" value="ECO:0007669"/>
    <property type="project" value="TreeGrafter"/>
</dbReference>
<evidence type="ECO:0000313" key="8">
    <source>
        <dbReference type="Proteomes" id="UP000588647"/>
    </source>
</evidence>
<evidence type="ECO:0000256" key="4">
    <source>
        <dbReference type="ARBA" id="ARBA00023136"/>
    </source>
</evidence>
<comment type="caution">
    <text evidence="7">The sequence shown here is derived from an EMBL/GenBank/DDBJ whole genome shotgun (WGS) entry which is preliminary data.</text>
</comment>
<dbReference type="GO" id="GO:0005886">
    <property type="term" value="C:plasma membrane"/>
    <property type="evidence" value="ECO:0007669"/>
    <property type="project" value="TreeGrafter"/>
</dbReference>
<evidence type="ECO:0000313" key="7">
    <source>
        <dbReference type="EMBL" id="MBB4002411.1"/>
    </source>
</evidence>
<dbReference type="EMBL" id="JACIEM010000001">
    <property type="protein sequence ID" value="MBB4002411.1"/>
    <property type="molecule type" value="Genomic_DNA"/>
</dbReference>
<accession>A0A7W6HC30</accession>
<reference evidence="7 8" key="1">
    <citation type="submission" date="2020-08" db="EMBL/GenBank/DDBJ databases">
        <title>Genomic Encyclopedia of Type Strains, Phase IV (KMG-IV): sequencing the most valuable type-strain genomes for metagenomic binning, comparative biology and taxonomic classification.</title>
        <authorList>
            <person name="Goeker M."/>
        </authorList>
    </citation>
    <scope>NUCLEOTIDE SEQUENCE [LARGE SCALE GENOMIC DNA]</scope>
    <source>
        <strain evidence="7 8">DSM 103570</strain>
    </source>
</reference>
<feature type="transmembrane region" description="Helical" evidence="5">
    <location>
        <begin position="247"/>
        <end position="272"/>
    </location>
</feature>
<dbReference type="PANTHER" id="PTHR10846">
    <property type="entry name" value="SODIUM/POTASSIUM/CALCIUM EXCHANGER"/>
    <property type="match status" value="1"/>
</dbReference>
<dbReference type="Proteomes" id="UP000588647">
    <property type="component" value="Unassembled WGS sequence"/>
</dbReference>
<evidence type="ECO:0000259" key="6">
    <source>
        <dbReference type="Pfam" id="PF01699"/>
    </source>
</evidence>
<feature type="transmembrane region" description="Helical" evidence="5">
    <location>
        <begin position="179"/>
        <end position="201"/>
    </location>
</feature>
<comment type="subcellular location">
    <subcellularLocation>
        <location evidence="1">Membrane</location>
        <topology evidence="1">Multi-pass membrane protein</topology>
    </subcellularLocation>
</comment>
<keyword evidence="2 5" id="KW-0812">Transmembrane</keyword>
<feature type="transmembrane region" description="Helical" evidence="5">
    <location>
        <begin position="37"/>
        <end position="64"/>
    </location>
</feature>
<dbReference type="InterPro" id="IPR004837">
    <property type="entry name" value="NaCa_Exmemb"/>
</dbReference>
<dbReference type="Gene3D" id="6.10.280.80">
    <property type="entry name" value="NCX, peripheral helical region"/>
    <property type="match status" value="1"/>
</dbReference>
<keyword evidence="3 5" id="KW-1133">Transmembrane helix</keyword>
<dbReference type="Pfam" id="PF01699">
    <property type="entry name" value="Na_Ca_ex"/>
    <property type="match status" value="2"/>
</dbReference>
<feature type="domain" description="Sodium/calcium exchanger membrane region" evidence="6">
    <location>
        <begin position="182"/>
        <end position="322"/>
    </location>
</feature>